<feature type="region of interest" description="Disordered" evidence="1">
    <location>
        <begin position="1"/>
        <end position="26"/>
    </location>
</feature>
<dbReference type="RefSeq" id="WP_346055450.1">
    <property type="nucleotide sequence ID" value="NZ_BAABIB010000108.1"/>
</dbReference>
<proteinExistence type="predicted"/>
<sequence length="73" mass="7636">MNREVGQFDDSTPPPGSTVDPCFEAAGPGELVGADEAVAAGWRVDVQSYVMTDGGRQDRQHSVVILAGATCSR</sequence>
<organism evidence="2 3">
    <name type="scientific">Amycolatopsis dongchuanensis</name>
    <dbReference type="NCBI Taxonomy" id="1070866"/>
    <lineage>
        <taxon>Bacteria</taxon>
        <taxon>Bacillati</taxon>
        <taxon>Actinomycetota</taxon>
        <taxon>Actinomycetes</taxon>
        <taxon>Pseudonocardiales</taxon>
        <taxon>Pseudonocardiaceae</taxon>
        <taxon>Amycolatopsis</taxon>
    </lineage>
</organism>
<name>A0ABP8VBM9_9PSEU</name>
<accession>A0ABP8VBM9</accession>
<reference evidence="3" key="1">
    <citation type="journal article" date="2019" name="Int. J. Syst. Evol. Microbiol.">
        <title>The Global Catalogue of Microorganisms (GCM) 10K type strain sequencing project: providing services to taxonomists for standard genome sequencing and annotation.</title>
        <authorList>
            <consortium name="The Broad Institute Genomics Platform"/>
            <consortium name="The Broad Institute Genome Sequencing Center for Infectious Disease"/>
            <person name="Wu L."/>
            <person name="Ma J."/>
        </authorList>
    </citation>
    <scope>NUCLEOTIDE SEQUENCE [LARGE SCALE GENOMIC DNA]</scope>
    <source>
        <strain evidence="3">JCM 18054</strain>
    </source>
</reference>
<dbReference type="Proteomes" id="UP001500192">
    <property type="component" value="Unassembled WGS sequence"/>
</dbReference>
<evidence type="ECO:0000313" key="3">
    <source>
        <dbReference type="Proteomes" id="UP001500192"/>
    </source>
</evidence>
<gene>
    <name evidence="2" type="ORF">GCM10023214_56410</name>
</gene>
<comment type="caution">
    <text evidence="2">The sequence shown here is derived from an EMBL/GenBank/DDBJ whole genome shotgun (WGS) entry which is preliminary data.</text>
</comment>
<evidence type="ECO:0000313" key="2">
    <source>
        <dbReference type="EMBL" id="GAA4657768.1"/>
    </source>
</evidence>
<keyword evidence="3" id="KW-1185">Reference proteome</keyword>
<protein>
    <submittedName>
        <fullName evidence="2">Uncharacterized protein</fullName>
    </submittedName>
</protein>
<dbReference type="EMBL" id="BAABIB010000108">
    <property type="protein sequence ID" value="GAA4657768.1"/>
    <property type="molecule type" value="Genomic_DNA"/>
</dbReference>
<evidence type="ECO:0000256" key="1">
    <source>
        <dbReference type="SAM" id="MobiDB-lite"/>
    </source>
</evidence>